<dbReference type="PANTHER" id="PTHR24171:SF9">
    <property type="entry name" value="ANKYRIN REPEAT DOMAIN-CONTAINING PROTEIN 39"/>
    <property type="match status" value="1"/>
</dbReference>
<evidence type="ECO:0000256" key="2">
    <source>
        <dbReference type="ARBA" id="ARBA00023043"/>
    </source>
</evidence>
<dbReference type="Pfam" id="PF12796">
    <property type="entry name" value="Ank_2"/>
    <property type="match status" value="1"/>
</dbReference>
<dbReference type="Proteomes" id="UP000326062">
    <property type="component" value="Unassembled WGS sequence"/>
</dbReference>
<dbReference type="InterPro" id="IPR036770">
    <property type="entry name" value="Ankyrin_rpt-contain_sf"/>
</dbReference>
<organism evidence="3 4">
    <name type="scientific">Muntiacus reevesi</name>
    <name type="common">Reeves' muntjac</name>
    <name type="synonym">Cervus reevesi</name>
    <dbReference type="NCBI Taxonomy" id="9886"/>
    <lineage>
        <taxon>Eukaryota</taxon>
        <taxon>Metazoa</taxon>
        <taxon>Chordata</taxon>
        <taxon>Craniata</taxon>
        <taxon>Vertebrata</taxon>
        <taxon>Euteleostomi</taxon>
        <taxon>Mammalia</taxon>
        <taxon>Eutheria</taxon>
        <taxon>Laurasiatheria</taxon>
        <taxon>Artiodactyla</taxon>
        <taxon>Ruminantia</taxon>
        <taxon>Pecora</taxon>
        <taxon>Cervidae</taxon>
        <taxon>Muntiacinae</taxon>
        <taxon>Muntiacus</taxon>
    </lineage>
</organism>
<evidence type="ECO:0000313" key="3">
    <source>
        <dbReference type="EMBL" id="KAB0338642.1"/>
    </source>
</evidence>
<keyword evidence="4" id="KW-1185">Reference proteome</keyword>
<protein>
    <submittedName>
        <fullName evidence="3">Uncharacterized protein</fullName>
    </submittedName>
</protein>
<evidence type="ECO:0000256" key="1">
    <source>
        <dbReference type="ARBA" id="ARBA00022737"/>
    </source>
</evidence>
<dbReference type="SUPFAM" id="SSF48403">
    <property type="entry name" value="Ankyrin repeat"/>
    <property type="match status" value="1"/>
</dbReference>
<keyword evidence="1" id="KW-0677">Repeat</keyword>
<proteinExistence type="predicted"/>
<accession>A0A5N3UPW8</accession>
<dbReference type="AlphaFoldDB" id="A0A5N3UPW8"/>
<dbReference type="Gene3D" id="1.25.40.20">
    <property type="entry name" value="Ankyrin repeat-containing domain"/>
    <property type="match status" value="1"/>
</dbReference>
<comment type="caution">
    <text evidence="3">The sequence shown here is derived from an EMBL/GenBank/DDBJ whole genome shotgun (WGS) entry which is preliminary data.</text>
</comment>
<dbReference type="PANTHER" id="PTHR24171">
    <property type="entry name" value="ANKYRIN REPEAT DOMAIN-CONTAINING PROTEIN 39-RELATED"/>
    <property type="match status" value="1"/>
</dbReference>
<keyword evidence="2" id="KW-0040">ANK repeat</keyword>
<name>A0A5N3UPW8_MUNRE</name>
<evidence type="ECO:0000313" key="4">
    <source>
        <dbReference type="Proteomes" id="UP000326062"/>
    </source>
</evidence>
<dbReference type="EMBL" id="VCEB01007869">
    <property type="protein sequence ID" value="KAB0338642.1"/>
    <property type="molecule type" value="Genomic_DNA"/>
</dbReference>
<sequence length="456" mass="49957">MVDLHTTIYNAVRGRCFRGSLVAGQGGDGQADGRMGTPLVITYHYSHLDVLPWATSATDALDLVQSLLCCGALVSCTMHTCTKYLRADCFSGHVEVVHYSAGEHRVDLEVTNRCGHTCLMISCYTGPCQIARYLILQGAQVNLCSIKANVALHDCTKAGSLGVLQLLFGCQACREWDGYSMTPPLAAHVMDHISIVEDLSQEQPAGEEIRRGMAREGPSTSQACVPPQRACCCSSSQGEHLSTSWEAKQDLLRVLKLLVGAVELRHQGARICLNLKRSWSLPPDTSHYMRYQDVCPRTTWPRGSLSTPVGFADLMWVLCKGLGIQFTKALAITLHLLYLLEKVECKPNQEDMKHQSYCLSVPVTARMSSLLHMAVVKVPLTVGPTQTATILTTPPMHIAKENNCLGIMNALIEVGAHMDTTNAFNKTAYELLHEKLLCISACTLDKNKIPCKGFIP</sequence>
<reference evidence="3 4" key="1">
    <citation type="submission" date="2019-06" db="EMBL/GenBank/DDBJ databases">
        <title>Discovery of a novel chromosome fission-fusion reversal in muntjac.</title>
        <authorList>
            <person name="Mudd A.B."/>
            <person name="Bredeson J.V."/>
            <person name="Baum R."/>
            <person name="Hockemeyer D."/>
            <person name="Rokhsar D.S."/>
        </authorList>
    </citation>
    <scope>NUCLEOTIDE SEQUENCE [LARGE SCALE GENOMIC DNA]</scope>
    <source>
        <strain evidence="3">UCam_UCB_Mr</strain>
        <tissue evidence="3">Fibroblast cell line</tissue>
    </source>
</reference>
<gene>
    <name evidence="3" type="ORF">FD755_025197</name>
</gene>
<dbReference type="InterPro" id="IPR002110">
    <property type="entry name" value="Ankyrin_rpt"/>
</dbReference>